<gene>
    <name evidence="10" type="ORF">FGL95_09535</name>
</gene>
<evidence type="ECO:0000313" key="10">
    <source>
        <dbReference type="EMBL" id="NMN95272.1"/>
    </source>
</evidence>
<dbReference type="InterPro" id="IPR013525">
    <property type="entry name" value="ABC2_TM"/>
</dbReference>
<evidence type="ECO:0000256" key="1">
    <source>
        <dbReference type="ARBA" id="ARBA00004651"/>
    </source>
</evidence>
<evidence type="ECO:0000256" key="8">
    <source>
        <dbReference type="SAM" id="Phobius"/>
    </source>
</evidence>
<feature type="transmembrane region" description="Helical" evidence="8">
    <location>
        <begin position="123"/>
        <end position="142"/>
    </location>
</feature>
<proteinExistence type="inferred from homology"/>
<dbReference type="InterPro" id="IPR000412">
    <property type="entry name" value="ABC_2_transport"/>
</dbReference>
<comment type="caution">
    <text evidence="10">The sequence shown here is derived from an EMBL/GenBank/DDBJ whole genome shotgun (WGS) entry which is preliminary data.</text>
</comment>
<protein>
    <submittedName>
        <fullName evidence="10">ABC transporter permease</fullName>
    </submittedName>
</protein>
<reference evidence="10 11" key="1">
    <citation type="submission" date="2019-05" db="EMBL/GenBank/DDBJ databases">
        <authorList>
            <person name="Lee S.D."/>
        </authorList>
    </citation>
    <scope>NUCLEOTIDE SEQUENCE [LARGE SCALE GENOMIC DNA]</scope>
    <source>
        <strain evidence="10 11">YC2-7</strain>
    </source>
</reference>
<keyword evidence="7" id="KW-0046">Antibiotic resistance</keyword>
<name>A0A848KEY0_9NOCA</name>
<dbReference type="PROSITE" id="PS51012">
    <property type="entry name" value="ABC_TM2"/>
    <property type="match status" value="1"/>
</dbReference>
<organism evidence="10 11">
    <name type="scientific">Antrihabitans stalactiti</name>
    <dbReference type="NCBI Taxonomy" id="2584121"/>
    <lineage>
        <taxon>Bacteria</taxon>
        <taxon>Bacillati</taxon>
        <taxon>Actinomycetota</taxon>
        <taxon>Actinomycetes</taxon>
        <taxon>Mycobacteriales</taxon>
        <taxon>Nocardiaceae</taxon>
        <taxon>Antrihabitans</taxon>
    </lineage>
</organism>
<evidence type="ECO:0000256" key="5">
    <source>
        <dbReference type="ARBA" id="ARBA00022989"/>
    </source>
</evidence>
<keyword evidence="11" id="KW-1185">Reference proteome</keyword>
<dbReference type="PANTHER" id="PTHR43077:SF8">
    <property type="entry name" value="DOXORUBICIN RESISTANCE ABC TRANSPORTER PERMEASE PROTEIN DRRB"/>
    <property type="match status" value="1"/>
</dbReference>
<keyword evidence="5 8" id="KW-1133">Transmembrane helix</keyword>
<feature type="transmembrane region" description="Helical" evidence="8">
    <location>
        <begin position="235"/>
        <end position="255"/>
    </location>
</feature>
<feature type="transmembrane region" description="Helical" evidence="8">
    <location>
        <begin position="66"/>
        <end position="86"/>
    </location>
</feature>
<comment type="similarity">
    <text evidence="2">Belongs to the ABC-2 integral membrane protein family.</text>
</comment>
<dbReference type="PIRSF" id="PIRSF006648">
    <property type="entry name" value="DrrB"/>
    <property type="match status" value="1"/>
</dbReference>
<sequence>MTTTAIPTTQDSGSWATQWSALSARSVLQGAREGELAFALVGPLVFFICFYVPLRHSLDGNGGSYAQYLIPVIVLQAMLFTAMSAADRAAHDTHGGMGARLRSLPVGRLVGMCARATANTARAALSLIGAVVVGLIFGFRIHGGVTHVVAFAGLAVLFALAISFGADALGSLSRSREAAGIVLLVPQLLLTMLSTGIVPAEGFPEWIRPIVRNQPVSVIADALRGLAAGDPSGSAIAASLAWIAALGIGFALIAIRIEHRER</sequence>
<dbReference type="InterPro" id="IPR047817">
    <property type="entry name" value="ABC2_TM_bact-type"/>
</dbReference>
<evidence type="ECO:0000259" key="9">
    <source>
        <dbReference type="PROSITE" id="PS51012"/>
    </source>
</evidence>
<comment type="subcellular location">
    <subcellularLocation>
        <location evidence="1">Cell membrane</location>
        <topology evidence="1">Multi-pass membrane protein</topology>
    </subcellularLocation>
</comment>
<dbReference type="AlphaFoldDB" id="A0A848KEY0"/>
<dbReference type="Proteomes" id="UP000535543">
    <property type="component" value="Unassembled WGS sequence"/>
</dbReference>
<evidence type="ECO:0000313" key="11">
    <source>
        <dbReference type="Proteomes" id="UP000535543"/>
    </source>
</evidence>
<keyword evidence="6 8" id="KW-0472">Membrane</keyword>
<dbReference type="Pfam" id="PF12698">
    <property type="entry name" value="ABC2_membrane_3"/>
    <property type="match status" value="1"/>
</dbReference>
<dbReference type="GO" id="GO:0043190">
    <property type="term" value="C:ATP-binding cassette (ABC) transporter complex"/>
    <property type="evidence" value="ECO:0007669"/>
    <property type="project" value="InterPro"/>
</dbReference>
<dbReference type="InterPro" id="IPR051328">
    <property type="entry name" value="T7SS_ABC-Transporter"/>
</dbReference>
<feature type="domain" description="ABC transmembrane type-2" evidence="9">
    <location>
        <begin position="34"/>
        <end position="261"/>
    </location>
</feature>
<evidence type="ECO:0000256" key="2">
    <source>
        <dbReference type="ARBA" id="ARBA00007783"/>
    </source>
</evidence>
<dbReference type="EMBL" id="VCQU01000003">
    <property type="protein sequence ID" value="NMN95272.1"/>
    <property type="molecule type" value="Genomic_DNA"/>
</dbReference>
<keyword evidence="3" id="KW-1003">Cell membrane</keyword>
<dbReference type="GO" id="GO:0140359">
    <property type="term" value="F:ABC-type transporter activity"/>
    <property type="evidence" value="ECO:0007669"/>
    <property type="project" value="InterPro"/>
</dbReference>
<evidence type="ECO:0000256" key="4">
    <source>
        <dbReference type="ARBA" id="ARBA00022692"/>
    </source>
</evidence>
<feature type="transmembrane region" description="Helical" evidence="8">
    <location>
        <begin position="36"/>
        <end position="54"/>
    </location>
</feature>
<evidence type="ECO:0000256" key="6">
    <source>
        <dbReference type="ARBA" id="ARBA00023136"/>
    </source>
</evidence>
<keyword evidence="4 8" id="KW-0812">Transmembrane</keyword>
<accession>A0A848KEY0</accession>
<dbReference type="RefSeq" id="WP_169586026.1">
    <property type="nucleotide sequence ID" value="NZ_VCQU01000003.1"/>
</dbReference>
<dbReference type="GO" id="GO:0046677">
    <property type="term" value="P:response to antibiotic"/>
    <property type="evidence" value="ECO:0007669"/>
    <property type="project" value="UniProtKB-KW"/>
</dbReference>
<dbReference type="PANTHER" id="PTHR43077">
    <property type="entry name" value="TRANSPORT PERMEASE YVFS-RELATED"/>
    <property type="match status" value="1"/>
</dbReference>
<reference evidence="10 11" key="2">
    <citation type="submission" date="2020-06" db="EMBL/GenBank/DDBJ databases">
        <title>Antribacter stalactiti gen. nov., sp. nov., a new member of the family Nacardiaceae isolated from a cave.</title>
        <authorList>
            <person name="Kim I.S."/>
        </authorList>
    </citation>
    <scope>NUCLEOTIDE SEQUENCE [LARGE SCALE GENOMIC DNA]</scope>
    <source>
        <strain evidence="10 11">YC2-7</strain>
    </source>
</reference>
<feature type="transmembrane region" description="Helical" evidence="8">
    <location>
        <begin position="178"/>
        <end position="198"/>
    </location>
</feature>
<evidence type="ECO:0000256" key="7">
    <source>
        <dbReference type="ARBA" id="ARBA00023251"/>
    </source>
</evidence>
<evidence type="ECO:0000256" key="3">
    <source>
        <dbReference type="ARBA" id="ARBA00022475"/>
    </source>
</evidence>
<feature type="transmembrane region" description="Helical" evidence="8">
    <location>
        <begin position="148"/>
        <end position="166"/>
    </location>
</feature>